<dbReference type="Pfam" id="PF05050">
    <property type="entry name" value="Methyltransf_21"/>
    <property type="match status" value="1"/>
</dbReference>
<dbReference type="PANTHER" id="PTHR45713:SF6">
    <property type="entry name" value="F5_8 TYPE C DOMAIN-CONTAINING PROTEIN"/>
    <property type="match status" value="1"/>
</dbReference>
<reference evidence="2 3" key="1">
    <citation type="submission" date="2016-10" db="EMBL/GenBank/DDBJ databases">
        <authorList>
            <person name="de Groot N.N."/>
        </authorList>
    </citation>
    <scope>NUCLEOTIDE SEQUENCE [LARGE SCALE GENOMIC DNA]</scope>
    <source>
        <strain evidence="2 3">CGMCC 1.12097</strain>
    </source>
</reference>
<protein>
    <submittedName>
        <fullName evidence="2">Methyltransferase, FkbM family</fullName>
    </submittedName>
</protein>
<dbReference type="PANTHER" id="PTHR45713">
    <property type="entry name" value="FTP DOMAIN-CONTAINING PROTEIN"/>
    <property type="match status" value="1"/>
</dbReference>
<dbReference type="InterPro" id="IPR008979">
    <property type="entry name" value="Galactose-bd-like_sf"/>
</dbReference>
<dbReference type="InterPro" id="IPR029063">
    <property type="entry name" value="SAM-dependent_MTases_sf"/>
</dbReference>
<dbReference type="STRING" id="1165689.SAMN02927914_06252"/>
<sequence length="361" mass="41183">MGFHTDREQNPWWQVNLEDEFLIRRVVIYNRQHEAQRLKRFSLLRSLDGHHWSTFYRKIDSTVFGDTYPHPYVVETIGNQRARFVRVRLDGYEWLHFNECQVFGVPLDRDIRERIVEDEAAAERERWAIPDGREGHVSIIDGFSVFVDTRNYAPPIISSLDNGSYERRERQLTAELVRPSDRVIEAGTAIGIVSMTAALIVGAENVLTFDANPDIVDDARQNFSRNRLSQIISRNGVLKNRRMIAGVGETVDFYIDEAFWSSRLDASPTSPGIAGTVQVPVYCLEDEICAHGANVLICDIEGGEIELLEQADLSGIRLIILETHCRDSREAATDAMMRKLIVEGFSLHLGFSSDYLVVLRR</sequence>
<dbReference type="Gene3D" id="2.60.120.260">
    <property type="entry name" value="Galactose-binding domain-like"/>
    <property type="match status" value="1"/>
</dbReference>
<dbReference type="GO" id="GO:0032259">
    <property type="term" value="P:methylation"/>
    <property type="evidence" value="ECO:0007669"/>
    <property type="project" value="UniProtKB-KW"/>
</dbReference>
<evidence type="ECO:0000313" key="2">
    <source>
        <dbReference type="EMBL" id="SDA98555.1"/>
    </source>
</evidence>
<dbReference type="InterPro" id="IPR006342">
    <property type="entry name" value="FkbM_mtfrase"/>
</dbReference>
<evidence type="ECO:0000313" key="3">
    <source>
        <dbReference type="Proteomes" id="UP000198588"/>
    </source>
</evidence>
<dbReference type="SUPFAM" id="SSF49785">
    <property type="entry name" value="Galactose-binding domain-like"/>
    <property type="match status" value="1"/>
</dbReference>
<evidence type="ECO:0000259" key="1">
    <source>
        <dbReference type="PROSITE" id="PS50022"/>
    </source>
</evidence>
<dbReference type="AlphaFoldDB" id="A0A1G5ZV61"/>
<dbReference type="PROSITE" id="PS50022">
    <property type="entry name" value="FA58C_3"/>
    <property type="match status" value="1"/>
</dbReference>
<keyword evidence="2" id="KW-0808">Transferase</keyword>
<dbReference type="NCBIfam" id="TIGR01444">
    <property type="entry name" value="fkbM_fam"/>
    <property type="match status" value="1"/>
</dbReference>
<feature type="domain" description="F5/8 type C" evidence="1">
    <location>
        <begin position="1"/>
        <end position="105"/>
    </location>
</feature>
<gene>
    <name evidence="2" type="ORF">SAMN02927914_06252</name>
</gene>
<dbReference type="Proteomes" id="UP000198588">
    <property type="component" value="Unassembled WGS sequence"/>
</dbReference>
<dbReference type="InterPro" id="IPR000421">
    <property type="entry name" value="FA58C"/>
</dbReference>
<proteinExistence type="predicted"/>
<dbReference type="EMBL" id="FMXM01000032">
    <property type="protein sequence ID" value="SDA98555.1"/>
    <property type="molecule type" value="Genomic_DNA"/>
</dbReference>
<keyword evidence="2" id="KW-0489">Methyltransferase</keyword>
<dbReference type="Gene3D" id="3.40.50.150">
    <property type="entry name" value="Vaccinia Virus protein VP39"/>
    <property type="match status" value="1"/>
</dbReference>
<dbReference type="SUPFAM" id="SSF53335">
    <property type="entry name" value="S-adenosyl-L-methionine-dependent methyltransferases"/>
    <property type="match status" value="1"/>
</dbReference>
<dbReference type="InterPro" id="IPR051941">
    <property type="entry name" value="BG_Antigen-Binding_Lectin"/>
</dbReference>
<name>A0A1G5ZV61_9HYPH</name>
<accession>A0A1G5ZV61</accession>
<organism evidence="2 3">
    <name type="scientific">Mesorhizobium qingshengii</name>
    <dbReference type="NCBI Taxonomy" id="1165689"/>
    <lineage>
        <taxon>Bacteria</taxon>
        <taxon>Pseudomonadati</taxon>
        <taxon>Pseudomonadota</taxon>
        <taxon>Alphaproteobacteria</taxon>
        <taxon>Hyphomicrobiales</taxon>
        <taxon>Phyllobacteriaceae</taxon>
        <taxon>Mesorhizobium</taxon>
    </lineage>
</organism>
<dbReference type="GO" id="GO:0008168">
    <property type="term" value="F:methyltransferase activity"/>
    <property type="evidence" value="ECO:0007669"/>
    <property type="project" value="UniProtKB-KW"/>
</dbReference>
<dbReference type="Pfam" id="PF00754">
    <property type="entry name" value="F5_F8_type_C"/>
    <property type="match status" value="1"/>
</dbReference>